<dbReference type="GO" id="GO:0032259">
    <property type="term" value="P:methylation"/>
    <property type="evidence" value="ECO:0007669"/>
    <property type="project" value="UniProtKB-KW"/>
</dbReference>
<dbReference type="InterPro" id="IPR029063">
    <property type="entry name" value="SAM-dependent_MTases_sf"/>
</dbReference>
<keyword evidence="4" id="KW-1185">Reference proteome</keyword>
<feature type="domain" description="Methyltransferase" evidence="2">
    <location>
        <begin position="28"/>
        <end position="119"/>
    </location>
</feature>
<dbReference type="Proteomes" id="UP000298030">
    <property type="component" value="Unassembled WGS sequence"/>
</dbReference>
<dbReference type="SUPFAM" id="SSF53335">
    <property type="entry name" value="S-adenosyl-L-methionine-dependent methyltransferases"/>
    <property type="match status" value="1"/>
</dbReference>
<protein>
    <submittedName>
        <fullName evidence="3">S-adenosyl-L-methionine-dependent methyltransferase</fullName>
    </submittedName>
</protein>
<proteinExistence type="predicted"/>
<keyword evidence="3" id="KW-0489">Methyltransferase</keyword>
<accession>A0A4Y7TB91</accession>
<comment type="caution">
    <text evidence="3">The sequence shown here is derived from an EMBL/GenBank/DDBJ whole genome shotgun (WGS) entry which is preliminary data.</text>
</comment>
<dbReference type="CDD" id="cd02440">
    <property type="entry name" value="AdoMet_MTases"/>
    <property type="match status" value="1"/>
</dbReference>
<gene>
    <name evidence="3" type="ORF">FA13DRAFT_368389</name>
</gene>
<dbReference type="AlphaFoldDB" id="A0A4Y7TB91"/>
<evidence type="ECO:0000313" key="3">
    <source>
        <dbReference type="EMBL" id="TEB31437.1"/>
    </source>
</evidence>
<dbReference type="Gene3D" id="3.40.50.150">
    <property type="entry name" value="Vaccinia Virus protein VP39"/>
    <property type="match status" value="1"/>
</dbReference>
<dbReference type="InterPro" id="IPR041698">
    <property type="entry name" value="Methyltransf_25"/>
</dbReference>
<evidence type="ECO:0000256" key="1">
    <source>
        <dbReference type="ARBA" id="ARBA00022679"/>
    </source>
</evidence>
<sequence length="193" mass="21336">MPRVKDRAKRVVLAMREAVNLDKESSSVLEFACGPGVVCREILPHVKDIIGVDISTAAVERCNQRFKEIGANENCVAIEANILTDKDALSGKQFDLVYCASAYHHEITRNLSSFLKPDGALIVVHNLAKGDPGEEVVDEHRTYVMRFGFNEEDMRTMFATAGMKFVSFAEVPKDEKDNDIFIAKGILGSSTVL</sequence>
<dbReference type="STRING" id="71717.A0A4Y7TB91"/>
<dbReference type="GO" id="GO:0008168">
    <property type="term" value="F:methyltransferase activity"/>
    <property type="evidence" value="ECO:0007669"/>
    <property type="project" value="UniProtKB-KW"/>
</dbReference>
<dbReference type="Pfam" id="PF13649">
    <property type="entry name" value="Methyltransf_25"/>
    <property type="match status" value="1"/>
</dbReference>
<evidence type="ECO:0000313" key="4">
    <source>
        <dbReference type="Proteomes" id="UP000298030"/>
    </source>
</evidence>
<dbReference type="PANTHER" id="PTHR43861">
    <property type="entry name" value="TRANS-ACONITATE 2-METHYLTRANSFERASE-RELATED"/>
    <property type="match status" value="1"/>
</dbReference>
<reference evidence="3 4" key="1">
    <citation type="journal article" date="2019" name="Nat. Ecol. Evol.">
        <title>Megaphylogeny resolves global patterns of mushroom evolution.</title>
        <authorList>
            <person name="Varga T."/>
            <person name="Krizsan K."/>
            <person name="Foldi C."/>
            <person name="Dima B."/>
            <person name="Sanchez-Garcia M."/>
            <person name="Sanchez-Ramirez S."/>
            <person name="Szollosi G.J."/>
            <person name="Szarkandi J.G."/>
            <person name="Papp V."/>
            <person name="Albert L."/>
            <person name="Andreopoulos W."/>
            <person name="Angelini C."/>
            <person name="Antonin V."/>
            <person name="Barry K.W."/>
            <person name="Bougher N.L."/>
            <person name="Buchanan P."/>
            <person name="Buyck B."/>
            <person name="Bense V."/>
            <person name="Catcheside P."/>
            <person name="Chovatia M."/>
            <person name="Cooper J."/>
            <person name="Damon W."/>
            <person name="Desjardin D."/>
            <person name="Finy P."/>
            <person name="Geml J."/>
            <person name="Haridas S."/>
            <person name="Hughes K."/>
            <person name="Justo A."/>
            <person name="Karasinski D."/>
            <person name="Kautmanova I."/>
            <person name="Kiss B."/>
            <person name="Kocsube S."/>
            <person name="Kotiranta H."/>
            <person name="LaButti K.M."/>
            <person name="Lechner B.E."/>
            <person name="Liimatainen K."/>
            <person name="Lipzen A."/>
            <person name="Lukacs Z."/>
            <person name="Mihaltcheva S."/>
            <person name="Morgado L.N."/>
            <person name="Niskanen T."/>
            <person name="Noordeloos M.E."/>
            <person name="Ohm R.A."/>
            <person name="Ortiz-Santana B."/>
            <person name="Ovrebo C."/>
            <person name="Racz N."/>
            <person name="Riley R."/>
            <person name="Savchenko A."/>
            <person name="Shiryaev A."/>
            <person name="Soop K."/>
            <person name="Spirin V."/>
            <person name="Szebenyi C."/>
            <person name="Tomsovsky M."/>
            <person name="Tulloss R.E."/>
            <person name="Uehling J."/>
            <person name="Grigoriev I.V."/>
            <person name="Vagvolgyi C."/>
            <person name="Papp T."/>
            <person name="Martin F.M."/>
            <person name="Miettinen O."/>
            <person name="Hibbett D.S."/>
            <person name="Nagy L.G."/>
        </authorList>
    </citation>
    <scope>NUCLEOTIDE SEQUENCE [LARGE SCALE GENOMIC DNA]</scope>
    <source>
        <strain evidence="3 4">FP101781</strain>
    </source>
</reference>
<name>A0A4Y7TB91_COPMI</name>
<evidence type="ECO:0000259" key="2">
    <source>
        <dbReference type="Pfam" id="PF13649"/>
    </source>
</evidence>
<organism evidence="3 4">
    <name type="scientific">Coprinellus micaceus</name>
    <name type="common">Glistening ink-cap mushroom</name>
    <name type="synonym">Coprinus micaceus</name>
    <dbReference type="NCBI Taxonomy" id="71717"/>
    <lineage>
        <taxon>Eukaryota</taxon>
        <taxon>Fungi</taxon>
        <taxon>Dikarya</taxon>
        <taxon>Basidiomycota</taxon>
        <taxon>Agaricomycotina</taxon>
        <taxon>Agaricomycetes</taxon>
        <taxon>Agaricomycetidae</taxon>
        <taxon>Agaricales</taxon>
        <taxon>Agaricineae</taxon>
        <taxon>Psathyrellaceae</taxon>
        <taxon>Coprinellus</taxon>
    </lineage>
</organism>
<dbReference type="EMBL" id="QPFP01000019">
    <property type="protein sequence ID" value="TEB31437.1"/>
    <property type="molecule type" value="Genomic_DNA"/>
</dbReference>
<keyword evidence="1 3" id="KW-0808">Transferase</keyword>
<dbReference type="OrthoDB" id="3647at2759"/>